<dbReference type="GO" id="GO:0051082">
    <property type="term" value="F:unfolded protein binding"/>
    <property type="evidence" value="ECO:0007669"/>
    <property type="project" value="TreeGrafter"/>
</dbReference>
<protein>
    <recommendedName>
        <fullName evidence="3">SHSP domain-containing protein</fullName>
    </recommendedName>
</protein>
<name>A0A401RK84_CHIPU</name>
<evidence type="ECO:0000256" key="2">
    <source>
        <dbReference type="RuleBase" id="RU003616"/>
    </source>
</evidence>
<evidence type="ECO:0000259" key="3">
    <source>
        <dbReference type="PROSITE" id="PS01031"/>
    </source>
</evidence>
<dbReference type="GO" id="GO:0043066">
    <property type="term" value="P:negative regulation of apoptotic process"/>
    <property type="evidence" value="ECO:0007669"/>
    <property type="project" value="TreeGrafter"/>
</dbReference>
<comment type="similarity">
    <text evidence="1 2">Belongs to the small heat shock protein (HSP20) family.</text>
</comment>
<evidence type="ECO:0000313" key="5">
    <source>
        <dbReference type="Proteomes" id="UP000287033"/>
    </source>
</evidence>
<dbReference type="OrthoDB" id="10060792at2759"/>
<dbReference type="STRING" id="137246.A0A401RK84"/>
<dbReference type="SUPFAM" id="SSF49764">
    <property type="entry name" value="HSP20-like chaperones"/>
    <property type="match status" value="1"/>
</dbReference>
<evidence type="ECO:0000256" key="1">
    <source>
        <dbReference type="PROSITE-ProRule" id="PRU00285"/>
    </source>
</evidence>
<dbReference type="Gene3D" id="2.60.40.790">
    <property type="match status" value="1"/>
</dbReference>
<feature type="non-terminal residue" evidence="4">
    <location>
        <position position="1"/>
    </location>
</feature>
<dbReference type="InterPro" id="IPR001436">
    <property type="entry name" value="Alpha-crystallin/sHSP_animal"/>
</dbReference>
<dbReference type="PANTHER" id="PTHR45640">
    <property type="entry name" value="HEAT SHOCK PROTEIN HSP-12.2-RELATED"/>
    <property type="match status" value="1"/>
</dbReference>
<dbReference type="OMA" id="LENFPWR"/>
<dbReference type="InterPro" id="IPR008978">
    <property type="entry name" value="HSP20-like_chaperone"/>
</dbReference>
<dbReference type="EMBL" id="BEZZ01002989">
    <property type="protein sequence ID" value="GCC18563.1"/>
    <property type="molecule type" value="Genomic_DNA"/>
</dbReference>
<evidence type="ECO:0000313" key="4">
    <source>
        <dbReference type="EMBL" id="GCC18563.1"/>
    </source>
</evidence>
<dbReference type="GO" id="GO:0009408">
    <property type="term" value="P:response to heat"/>
    <property type="evidence" value="ECO:0007669"/>
    <property type="project" value="TreeGrafter"/>
</dbReference>
<accession>A0A401RK84</accession>
<comment type="caution">
    <text evidence="4">The sequence shown here is derived from an EMBL/GenBank/DDBJ whole genome shotgun (WGS) entry which is preliminary data.</text>
</comment>
<dbReference type="Proteomes" id="UP000287033">
    <property type="component" value="Unassembled WGS sequence"/>
</dbReference>
<gene>
    <name evidence="4" type="ORF">chiPu_0020834</name>
</gene>
<proteinExistence type="inferred from homology"/>
<sequence>KVNLDVNHFAPEEITVKTKDGYVEIIGKHEERQDEHGFISRCFTRKYLLPPDTDPAIVTSTLSPSGILTVETPMKKPALQSSEITIPVTYESKAQIGVQDSKKASEATKK</sequence>
<dbReference type="GO" id="GO:0005737">
    <property type="term" value="C:cytoplasm"/>
    <property type="evidence" value="ECO:0007669"/>
    <property type="project" value="TreeGrafter"/>
</dbReference>
<keyword evidence="5" id="KW-1185">Reference proteome</keyword>
<dbReference type="Pfam" id="PF00011">
    <property type="entry name" value="HSP20"/>
    <property type="match status" value="1"/>
</dbReference>
<dbReference type="AlphaFoldDB" id="A0A401RK84"/>
<dbReference type="PRINTS" id="PR00299">
    <property type="entry name" value="ACRYSTALLIN"/>
</dbReference>
<dbReference type="GO" id="GO:0042026">
    <property type="term" value="P:protein refolding"/>
    <property type="evidence" value="ECO:0007669"/>
    <property type="project" value="TreeGrafter"/>
</dbReference>
<feature type="domain" description="SHSP" evidence="3">
    <location>
        <begin position="1"/>
        <end position="89"/>
    </location>
</feature>
<dbReference type="GO" id="GO:0005634">
    <property type="term" value="C:nucleus"/>
    <property type="evidence" value="ECO:0007669"/>
    <property type="project" value="TreeGrafter"/>
</dbReference>
<dbReference type="InterPro" id="IPR002068">
    <property type="entry name" value="A-crystallin/Hsp20_dom"/>
</dbReference>
<dbReference type="PROSITE" id="PS01031">
    <property type="entry name" value="SHSP"/>
    <property type="match status" value="1"/>
</dbReference>
<organism evidence="4 5">
    <name type="scientific">Chiloscyllium punctatum</name>
    <name type="common">Brownbanded bambooshark</name>
    <name type="synonym">Hemiscyllium punctatum</name>
    <dbReference type="NCBI Taxonomy" id="137246"/>
    <lineage>
        <taxon>Eukaryota</taxon>
        <taxon>Metazoa</taxon>
        <taxon>Chordata</taxon>
        <taxon>Craniata</taxon>
        <taxon>Vertebrata</taxon>
        <taxon>Chondrichthyes</taxon>
        <taxon>Elasmobranchii</taxon>
        <taxon>Galeomorphii</taxon>
        <taxon>Galeoidea</taxon>
        <taxon>Orectolobiformes</taxon>
        <taxon>Hemiscylliidae</taxon>
        <taxon>Chiloscyllium</taxon>
    </lineage>
</organism>
<reference evidence="4 5" key="1">
    <citation type="journal article" date="2018" name="Nat. Ecol. Evol.">
        <title>Shark genomes provide insights into elasmobranch evolution and the origin of vertebrates.</title>
        <authorList>
            <person name="Hara Y"/>
            <person name="Yamaguchi K"/>
            <person name="Onimaru K"/>
            <person name="Kadota M"/>
            <person name="Koyanagi M"/>
            <person name="Keeley SD"/>
            <person name="Tatsumi K"/>
            <person name="Tanaka K"/>
            <person name="Motone F"/>
            <person name="Kageyama Y"/>
            <person name="Nozu R"/>
            <person name="Adachi N"/>
            <person name="Nishimura O"/>
            <person name="Nakagawa R"/>
            <person name="Tanegashima C"/>
            <person name="Kiyatake I"/>
            <person name="Matsumoto R"/>
            <person name="Murakumo K"/>
            <person name="Nishida K"/>
            <person name="Terakita A"/>
            <person name="Kuratani S"/>
            <person name="Sato K"/>
            <person name="Hyodo S Kuraku.S."/>
        </authorList>
    </citation>
    <scope>NUCLEOTIDE SEQUENCE [LARGE SCALE GENOMIC DNA]</scope>
</reference>
<dbReference type="PANTHER" id="PTHR45640:SF7">
    <property type="entry name" value="HEAT SHOCK PROTEIN BETA-1"/>
    <property type="match status" value="1"/>
</dbReference>